<evidence type="ECO:0000256" key="1">
    <source>
        <dbReference type="SAM" id="MobiDB-lite"/>
    </source>
</evidence>
<evidence type="ECO:0000313" key="2">
    <source>
        <dbReference type="EMBL" id="PRW61106.1"/>
    </source>
</evidence>
<evidence type="ECO:0000313" key="3">
    <source>
        <dbReference type="Proteomes" id="UP000239899"/>
    </source>
</evidence>
<comment type="caution">
    <text evidence="2">The sequence shown here is derived from an EMBL/GenBank/DDBJ whole genome shotgun (WGS) entry which is preliminary data.</text>
</comment>
<gene>
    <name evidence="2" type="ORF">C2E21_0500</name>
</gene>
<keyword evidence="3" id="KW-1185">Reference proteome</keyword>
<feature type="compositionally biased region" description="Low complexity" evidence="1">
    <location>
        <begin position="37"/>
        <end position="59"/>
    </location>
</feature>
<sequence>MPEPTPPLELPPLAEPAESAAPAPASAAGEHPDRPIGTSSFSRGQRGSSSSGEEAAHPGGSAGSDEAPLLAAGSGRYGRGGGILQDKPPLAVDHCKLATKMFGQAEGLDRVGWRHGGRG</sequence>
<reference evidence="2 3" key="1">
    <citation type="journal article" date="2018" name="Plant J.">
        <title>Genome sequences of Chlorella sorokiniana UTEX 1602 and Micractinium conductrix SAG 241.80: implications to maltose excretion by a green alga.</title>
        <authorList>
            <person name="Arriola M.B."/>
            <person name="Velmurugan N."/>
            <person name="Zhang Y."/>
            <person name="Plunkett M.H."/>
            <person name="Hondzo H."/>
            <person name="Barney B.M."/>
        </authorList>
    </citation>
    <scope>NUCLEOTIDE SEQUENCE [LARGE SCALE GENOMIC DNA]</scope>
    <source>
        <strain evidence="3">UTEX 1602</strain>
    </source>
</reference>
<feature type="compositionally biased region" description="Pro residues" evidence="1">
    <location>
        <begin position="1"/>
        <end position="14"/>
    </location>
</feature>
<organism evidence="2 3">
    <name type="scientific">Chlorella sorokiniana</name>
    <name type="common">Freshwater green alga</name>
    <dbReference type="NCBI Taxonomy" id="3076"/>
    <lineage>
        <taxon>Eukaryota</taxon>
        <taxon>Viridiplantae</taxon>
        <taxon>Chlorophyta</taxon>
        <taxon>core chlorophytes</taxon>
        <taxon>Trebouxiophyceae</taxon>
        <taxon>Chlorellales</taxon>
        <taxon>Chlorellaceae</taxon>
        <taxon>Chlorella clade</taxon>
        <taxon>Chlorella</taxon>
    </lineage>
</organism>
<feature type="region of interest" description="Disordered" evidence="1">
    <location>
        <begin position="1"/>
        <end position="88"/>
    </location>
</feature>
<dbReference type="AlphaFoldDB" id="A0A2P6U469"/>
<protein>
    <submittedName>
        <fullName evidence="2">Titin</fullName>
    </submittedName>
</protein>
<feature type="compositionally biased region" description="Low complexity" evidence="1">
    <location>
        <begin position="15"/>
        <end position="28"/>
    </location>
</feature>
<proteinExistence type="predicted"/>
<dbReference type="EMBL" id="LHPG02000001">
    <property type="protein sequence ID" value="PRW61106.1"/>
    <property type="molecule type" value="Genomic_DNA"/>
</dbReference>
<dbReference type="Proteomes" id="UP000239899">
    <property type="component" value="Unassembled WGS sequence"/>
</dbReference>
<accession>A0A2P6U469</accession>
<name>A0A2P6U469_CHLSO</name>